<evidence type="ECO:0000313" key="2">
    <source>
        <dbReference type="Proteomes" id="UP001417504"/>
    </source>
</evidence>
<keyword evidence="2" id="KW-1185">Reference proteome</keyword>
<organism evidence="1 2">
    <name type="scientific">Stephania japonica</name>
    <dbReference type="NCBI Taxonomy" id="461633"/>
    <lineage>
        <taxon>Eukaryota</taxon>
        <taxon>Viridiplantae</taxon>
        <taxon>Streptophyta</taxon>
        <taxon>Embryophyta</taxon>
        <taxon>Tracheophyta</taxon>
        <taxon>Spermatophyta</taxon>
        <taxon>Magnoliopsida</taxon>
        <taxon>Ranunculales</taxon>
        <taxon>Menispermaceae</taxon>
        <taxon>Menispermoideae</taxon>
        <taxon>Cissampelideae</taxon>
        <taxon>Stephania</taxon>
    </lineage>
</organism>
<proteinExistence type="predicted"/>
<dbReference type="EMBL" id="JBBNAE010000011">
    <property type="protein sequence ID" value="KAK9085289.1"/>
    <property type="molecule type" value="Genomic_DNA"/>
</dbReference>
<dbReference type="Proteomes" id="UP001417504">
    <property type="component" value="Unassembled WGS sequence"/>
</dbReference>
<comment type="caution">
    <text evidence="1">The sequence shown here is derived from an EMBL/GenBank/DDBJ whole genome shotgun (WGS) entry which is preliminary data.</text>
</comment>
<sequence>MLNVFSFNFTVGFSLDFKYLRRKNCCSMWGDKCLMKCLNEKAKYLIRRWMRKWVYHDLKLIHSF</sequence>
<gene>
    <name evidence="1" type="ORF">Sjap_025700</name>
</gene>
<protein>
    <submittedName>
        <fullName evidence="1">Uncharacterized protein</fullName>
    </submittedName>
</protein>
<name>A0AAP0HFV6_9MAGN</name>
<dbReference type="AlphaFoldDB" id="A0AAP0HFV6"/>
<accession>A0AAP0HFV6</accession>
<evidence type="ECO:0000313" key="1">
    <source>
        <dbReference type="EMBL" id="KAK9085289.1"/>
    </source>
</evidence>
<reference evidence="1 2" key="1">
    <citation type="submission" date="2024-01" db="EMBL/GenBank/DDBJ databases">
        <title>Genome assemblies of Stephania.</title>
        <authorList>
            <person name="Yang L."/>
        </authorList>
    </citation>
    <scope>NUCLEOTIDE SEQUENCE [LARGE SCALE GENOMIC DNA]</scope>
    <source>
        <strain evidence="1">QJT</strain>
        <tissue evidence="1">Leaf</tissue>
    </source>
</reference>